<comment type="caution">
    <text evidence="7">The sequence shown here is derived from an EMBL/GenBank/DDBJ whole genome shotgun (WGS) entry which is preliminary data.</text>
</comment>
<feature type="DNA-binding region" description="H-T-H motif" evidence="5">
    <location>
        <begin position="31"/>
        <end position="50"/>
    </location>
</feature>
<evidence type="ECO:0000313" key="7">
    <source>
        <dbReference type="EMBL" id="KAA5837322.1"/>
    </source>
</evidence>
<dbReference type="Pfam" id="PF00440">
    <property type="entry name" value="TetR_N"/>
    <property type="match status" value="1"/>
</dbReference>
<gene>
    <name evidence="7" type="ORF">F1721_05885</name>
</gene>
<sequence length="195" mass="21812">MPKIVDHEERRWELVRAVWGVIRERGVAGASVRAVARRAGWSPSSVQYYFSSQSELLLFALRAISEAAEHRLRAADLPDDPRGRALAQLERLLPTDQDAHVATEIWVAFLSLVLVDDEARELNSGDTGQVAALCREILDELAAAGLVAEHRDLELEARLLHSLFDGIALHSVTAPDLMPPEQIRQLLEYHLDNLR</sequence>
<dbReference type="PANTHER" id="PTHR30055">
    <property type="entry name" value="HTH-TYPE TRANSCRIPTIONAL REGULATOR RUTR"/>
    <property type="match status" value="1"/>
</dbReference>
<evidence type="ECO:0000256" key="2">
    <source>
        <dbReference type="ARBA" id="ARBA00023015"/>
    </source>
</evidence>
<feature type="domain" description="HTH tetR-type" evidence="6">
    <location>
        <begin position="8"/>
        <end position="68"/>
    </location>
</feature>
<dbReference type="EMBL" id="VWPH01000002">
    <property type="protein sequence ID" value="KAA5837322.1"/>
    <property type="molecule type" value="Genomic_DNA"/>
</dbReference>
<dbReference type="Pfam" id="PF13977">
    <property type="entry name" value="TetR_C_6"/>
    <property type="match status" value="1"/>
</dbReference>
<dbReference type="SUPFAM" id="SSF48498">
    <property type="entry name" value="Tetracyclin repressor-like, C-terminal domain"/>
    <property type="match status" value="1"/>
</dbReference>
<dbReference type="Gene3D" id="1.10.357.10">
    <property type="entry name" value="Tetracycline Repressor, domain 2"/>
    <property type="match status" value="1"/>
</dbReference>
<evidence type="ECO:0000256" key="3">
    <source>
        <dbReference type="ARBA" id="ARBA00023125"/>
    </source>
</evidence>
<organism evidence="7 8">
    <name type="scientific">Saccharopolyspora hirsuta</name>
    <dbReference type="NCBI Taxonomy" id="1837"/>
    <lineage>
        <taxon>Bacteria</taxon>
        <taxon>Bacillati</taxon>
        <taxon>Actinomycetota</taxon>
        <taxon>Actinomycetes</taxon>
        <taxon>Pseudonocardiales</taxon>
        <taxon>Pseudonocardiaceae</taxon>
        <taxon>Saccharopolyspora</taxon>
    </lineage>
</organism>
<dbReference type="Proteomes" id="UP000323946">
    <property type="component" value="Unassembled WGS sequence"/>
</dbReference>
<dbReference type="InterPro" id="IPR009057">
    <property type="entry name" value="Homeodomain-like_sf"/>
</dbReference>
<dbReference type="GO" id="GO:0000976">
    <property type="term" value="F:transcription cis-regulatory region binding"/>
    <property type="evidence" value="ECO:0007669"/>
    <property type="project" value="TreeGrafter"/>
</dbReference>
<name>A0A5M7C5R4_SACHI</name>
<dbReference type="InterPro" id="IPR050109">
    <property type="entry name" value="HTH-type_TetR-like_transc_reg"/>
</dbReference>
<keyword evidence="8" id="KW-1185">Reference proteome</keyword>
<dbReference type="PROSITE" id="PS50977">
    <property type="entry name" value="HTH_TETR_2"/>
    <property type="match status" value="1"/>
</dbReference>
<protein>
    <submittedName>
        <fullName evidence="7">TetR/AcrR family transcriptional regulator</fullName>
    </submittedName>
</protein>
<keyword evidence="2" id="KW-0805">Transcription regulation</keyword>
<evidence type="ECO:0000256" key="5">
    <source>
        <dbReference type="PROSITE-ProRule" id="PRU00335"/>
    </source>
</evidence>
<dbReference type="AlphaFoldDB" id="A0A5M7C5R4"/>
<evidence type="ECO:0000259" key="6">
    <source>
        <dbReference type="PROSITE" id="PS50977"/>
    </source>
</evidence>
<dbReference type="GO" id="GO:0003700">
    <property type="term" value="F:DNA-binding transcription factor activity"/>
    <property type="evidence" value="ECO:0007669"/>
    <property type="project" value="TreeGrafter"/>
</dbReference>
<evidence type="ECO:0000256" key="4">
    <source>
        <dbReference type="ARBA" id="ARBA00023163"/>
    </source>
</evidence>
<evidence type="ECO:0000313" key="8">
    <source>
        <dbReference type="Proteomes" id="UP000323946"/>
    </source>
</evidence>
<dbReference type="InterPro" id="IPR039538">
    <property type="entry name" value="BetI_C"/>
</dbReference>
<evidence type="ECO:0000256" key="1">
    <source>
        <dbReference type="ARBA" id="ARBA00022491"/>
    </source>
</evidence>
<dbReference type="OrthoDB" id="9816296at2"/>
<accession>A0A5M7C5R4</accession>
<reference evidence="7 8" key="1">
    <citation type="submission" date="2019-09" db="EMBL/GenBank/DDBJ databases">
        <title>Draft genome sequence of the thermophilic Saccharopolyspora hirsuta VKM Ac-666T.</title>
        <authorList>
            <person name="Lobastova T.G."/>
            <person name="Fokina V."/>
            <person name="Bragin E.Y."/>
            <person name="Shtratnikova V.Y."/>
            <person name="Starodumova I.P."/>
            <person name="Tarlachkov S.V."/>
            <person name="Donova M.V."/>
        </authorList>
    </citation>
    <scope>NUCLEOTIDE SEQUENCE [LARGE SCALE GENOMIC DNA]</scope>
    <source>
        <strain evidence="7 8">VKM Ac-666</strain>
    </source>
</reference>
<proteinExistence type="predicted"/>
<keyword evidence="4" id="KW-0804">Transcription</keyword>
<dbReference type="SUPFAM" id="SSF46689">
    <property type="entry name" value="Homeodomain-like"/>
    <property type="match status" value="1"/>
</dbReference>
<dbReference type="PANTHER" id="PTHR30055:SF228">
    <property type="entry name" value="TRANSCRIPTIONAL REGULATOR-RELATED"/>
    <property type="match status" value="1"/>
</dbReference>
<dbReference type="InterPro" id="IPR036271">
    <property type="entry name" value="Tet_transcr_reg_TetR-rel_C_sf"/>
</dbReference>
<dbReference type="SMR" id="A0A5M7C5R4"/>
<dbReference type="InterPro" id="IPR001647">
    <property type="entry name" value="HTH_TetR"/>
</dbReference>
<keyword evidence="1" id="KW-0678">Repressor</keyword>
<keyword evidence="3 5" id="KW-0238">DNA-binding</keyword>
<dbReference type="RefSeq" id="WP_150065485.1">
    <property type="nucleotide sequence ID" value="NZ_JBEPDJ010000018.1"/>
</dbReference>